<sequence length="464" mass="52343">MWKTLIRHYSRIAPPRPVEAKPVIRVSKNVAELGSPKEGPKPRQLLSLPPFPGVHRLPGKNTDGVKGHVTAISWVKYYFSELSAYVIQSHFNKGLVYMECRGSTGSIQNERQAKAMRKIEHSNVMEEGARVYIPVSVAEMRISKRFDTIPSGTLHPNADEIAYLQRLVKYKDSAIIVLNKPPRLPVKGHLPVHNSMDALAAAALSYDYDEGPKLVHRLDRESSGLLLMGRTKESVTHLQWLFSDPNKAKSWCKDWNIACEATYQRYWALVIGSPKEKEGLIEAPISKVLLEDGKTERVILAQHSGFEASLEAVTEYRVLGPTINGCSWIELRPLTSRKHQLRVHCAEALGTPIVGDYKYGWFVHQRWKQTPQVNIEPSSGQPYKLRRPAGLDVQKGSILSKVPLLHLHCREIVLPNMAKFLKVLNKKSEDLHPALGAKPDLLRFVASMPSHMRISWNLMSSYLV</sequence>
<dbReference type="SUPFAM" id="SSF55120">
    <property type="entry name" value="Pseudouridine synthase"/>
    <property type="match status" value="1"/>
</dbReference>
<dbReference type="GO" id="GO:0003723">
    <property type="term" value="F:RNA binding"/>
    <property type="evidence" value="ECO:0007669"/>
    <property type="project" value="InterPro"/>
</dbReference>
<dbReference type="PANTHER" id="PTHR21600:SF53">
    <property type="entry name" value="RNA PSEUDOURIDINE SYNTHASE 3, MITOCHONDRIAL"/>
    <property type="match status" value="1"/>
</dbReference>
<dbReference type="Gene3D" id="3.30.2350.10">
    <property type="entry name" value="Pseudouridine synthase"/>
    <property type="match status" value="1"/>
</dbReference>
<organism evidence="2">
    <name type="scientific">Rhizophora mucronata</name>
    <name type="common">Asiatic mangrove</name>
    <dbReference type="NCBI Taxonomy" id="61149"/>
    <lineage>
        <taxon>Eukaryota</taxon>
        <taxon>Viridiplantae</taxon>
        <taxon>Streptophyta</taxon>
        <taxon>Embryophyta</taxon>
        <taxon>Tracheophyta</taxon>
        <taxon>Spermatophyta</taxon>
        <taxon>Magnoliopsida</taxon>
        <taxon>eudicotyledons</taxon>
        <taxon>Gunneridae</taxon>
        <taxon>Pentapetalae</taxon>
        <taxon>rosids</taxon>
        <taxon>fabids</taxon>
        <taxon>Malpighiales</taxon>
        <taxon>Rhizophoraceae</taxon>
        <taxon>Rhizophora</taxon>
    </lineage>
</organism>
<dbReference type="GO" id="GO:0009982">
    <property type="term" value="F:pseudouridine synthase activity"/>
    <property type="evidence" value="ECO:0007669"/>
    <property type="project" value="InterPro"/>
</dbReference>
<dbReference type="GO" id="GO:0000455">
    <property type="term" value="P:enzyme-directed rRNA pseudouridine synthesis"/>
    <property type="evidence" value="ECO:0007669"/>
    <property type="project" value="TreeGrafter"/>
</dbReference>
<protein>
    <submittedName>
        <fullName evidence="2">RNA pseudouridine synthase 3 isoform X1</fullName>
    </submittedName>
</protein>
<dbReference type="PANTHER" id="PTHR21600">
    <property type="entry name" value="MITOCHONDRIAL RNA PSEUDOURIDINE SYNTHASE"/>
    <property type="match status" value="1"/>
</dbReference>
<evidence type="ECO:0000313" key="2">
    <source>
        <dbReference type="EMBL" id="MBW80945.1"/>
    </source>
</evidence>
<proteinExistence type="predicted"/>
<accession>A0A2P2II94</accession>
<dbReference type="CDD" id="cd02869">
    <property type="entry name" value="PseudoU_synth_RluA_like"/>
    <property type="match status" value="1"/>
</dbReference>
<dbReference type="InterPro" id="IPR020103">
    <property type="entry name" value="PsdUridine_synth_cat_dom_sf"/>
</dbReference>
<name>A0A2P2II94_RHIMU</name>
<dbReference type="Pfam" id="PF00849">
    <property type="entry name" value="PseudoU_synth_2"/>
    <property type="match status" value="1"/>
</dbReference>
<dbReference type="EMBL" id="GGEC01000462">
    <property type="protein sequence ID" value="MBW80945.1"/>
    <property type="molecule type" value="Transcribed_RNA"/>
</dbReference>
<evidence type="ECO:0000259" key="1">
    <source>
        <dbReference type="Pfam" id="PF00849"/>
    </source>
</evidence>
<dbReference type="InterPro" id="IPR006145">
    <property type="entry name" value="PsdUridine_synth_RsuA/RluA"/>
</dbReference>
<reference evidence="2" key="1">
    <citation type="submission" date="2018-02" db="EMBL/GenBank/DDBJ databases">
        <title>Rhizophora mucronata_Transcriptome.</title>
        <authorList>
            <person name="Meera S.P."/>
            <person name="Sreeshan A."/>
            <person name="Augustine A."/>
        </authorList>
    </citation>
    <scope>NUCLEOTIDE SEQUENCE</scope>
    <source>
        <tissue evidence="2">Leaf</tissue>
    </source>
</reference>
<dbReference type="AlphaFoldDB" id="A0A2P2II94"/>
<feature type="domain" description="Pseudouridine synthase RsuA/RluA-like" evidence="1">
    <location>
        <begin position="175"/>
        <end position="346"/>
    </location>
</feature>
<dbReference type="InterPro" id="IPR050188">
    <property type="entry name" value="RluA_PseudoU_synthase"/>
</dbReference>